<dbReference type="AlphaFoldDB" id="A0A9X2JKJ2"/>
<dbReference type="InterPro" id="IPR018247">
    <property type="entry name" value="EF_Hand_1_Ca_BS"/>
</dbReference>
<gene>
    <name evidence="2" type="ORF">NG895_22440</name>
</gene>
<keyword evidence="1" id="KW-0732">Signal</keyword>
<reference evidence="2" key="1">
    <citation type="submission" date="2022-06" db="EMBL/GenBank/DDBJ databases">
        <title>Aeoliella straminimaris, a novel planctomycete from sediments.</title>
        <authorList>
            <person name="Vitorino I.R."/>
            <person name="Lage O.M."/>
        </authorList>
    </citation>
    <scope>NUCLEOTIDE SEQUENCE</scope>
    <source>
        <strain evidence="2">ICT_H6.2</strain>
    </source>
</reference>
<dbReference type="PROSITE" id="PS00018">
    <property type="entry name" value="EF_HAND_1"/>
    <property type="match status" value="1"/>
</dbReference>
<keyword evidence="3" id="KW-1185">Reference proteome</keyword>
<evidence type="ECO:0000313" key="2">
    <source>
        <dbReference type="EMBL" id="MCO6046664.1"/>
    </source>
</evidence>
<organism evidence="2 3">
    <name type="scientific">Aeoliella straminimaris</name>
    <dbReference type="NCBI Taxonomy" id="2954799"/>
    <lineage>
        <taxon>Bacteria</taxon>
        <taxon>Pseudomonadati</taxon>
        <taxon>Planctomycetota</taxon>
        <taxon>Planctomycetia</taxon>
        <taxon>Pirellulales</taxon>
        <taxon>Lacipirellulaceae</taxon>
        <taxon>Aeoliella</taxon>
    </lineage>
</organism>
<dbReference type="EMBL" id="JAMXLR010000077">
    <property type="protein sequence ID" value="MCO6046664.1"/>
    <property type="molecule type" value="Genomic_DNA"/>
</dbReference>
<comment type="caution">
    <text evidence="2">The sequence shown here is derived from an EMBL/GenBank/DDBJ whole genome shotgun (WGS) entry which is preliminary data.</text>
</comment>
<evidence type="ECO:0000313" key="3">
    <source>
        <dbReference type="Proteomes" id="UP001155241"/>
    </source>
</evidence>
<accession>A0A9X2JKJ2</accession>
<proteinExistence type="predicted"/>
<protein>
    <recommendedName>
        <fullName evidence="4">PEP-CTERM protein-sorting domain-containing protein</fullName>
    </recommendedName>
</protein>
<feature type="signal peptide" evidence="1">
    <location>
        <begin position="1"/>
        <end position="27"/>
    </location>
</feature>
<feature type="chain" id="PRO_5040954742" description="PEP-CTERM protein-sorting domain-containing protein" evidence="1">
    <location>
        <begin position="28"/>
        <end position="385"/>
    </location>
</feature>
<dbReference type="Proteomes" id="UP001155241">
    <property type="component" value="Unassembled WGS sequence"/>
</dbReference>
<dbReference type="RefSeq" id="WP_252854779.1">
    <property type="nucleotide sequence ID" value="NZ_JAMXLR010000077.1"/>
</dbReference>
<evidence type="ECO:0000256" key="1">
    <source>
        <dbReference type="SAM" id="SignalP"/>
    </source>
</evidence>
<name>A0A9X2JKJ2_9BACT</name>
<evidence type="ECO:0008006" key="4">
    <source>
        <dbReference type="Google" id="ProtNLM"/>
    </source>
</evidence>
<sequence>MLTAWTRSALLCIEVFLASLMAADAGAVIFAEDFDAGTAESRFSTPFYSTEVVGTNEWDGTVDFAFDYSTIGLAPAPNSMDETTIGLGLQVNIFDDGLVDEGEAIAVSPIIEALPGEYRITADAFIWYGGGAGASEHAVLGVNSDRNSVPFAYKPDGMGTVYHIPHDSGLDDSLVPDDYYRVSDGTATGLYGNAPSLSLQDPEVLEIPFVGDDPTFDDAGYAGNRWFSTELLVRNQTATFYVEGVVIDQFDISAQAAGDILIGATDMFNSVNDVNWIVWDNIVVSEIETALDGDFNGDDRVDIADYVVWRNHLGGEAGSLMNDPAGGVIGTAQYEVWRMNFGNTLPASIASSSVAVPEVPSATLLIAGLGAIAVAWGRNVSAQVR</sequence>